<evidence type="ECO:0000256" key="1">
    <source>
        <dbReference type="ARBA" id="ARBA00022614"/>
    </source>
</evidence>
<evidence type="ECO:0000256" key="2">
    <source>
        <dbReference type="ARBA" id="ARBA00022737"/>
    </source>
</evidence>
<dbReference type="InterPro" id="IPR001611">
    <property type="entry name" value="Leu-rich_rpt"/>
</dbReference>
<dbReference type="SMART" id="SM00368">
    <property type="entry name" value="LRR_RI"/>
    <property type="match status" value="7"/>
</dbReference>
<keyword evidence="2" id="KW-0677">Repeat</keyword>
<dbReference type="InterPro" id="IPR032675">
    <property type="entry name" value="LRR_dom_sf"/>
</dbReference>
<protein>
    <submittedName>
        <fullName evidence="3">Uncharacterized protein</fullName>
    </submittedName>
</protein>
<dbReference type="Gene3D" id="3.80.10.10">
    <property type="entry name" value="Ribonuclease Inhibitor"/>
    <property type="match status" value="2"/>
</dbReference>
<dbReference type="Ensembl" id="ENSOMYT00000019557.2">
    <property type="protein sequence ID" value="ENSOMYP00000017747.2"/>
    <property type="gene ID" value="ENSOMYG00000008708.2"/>
</dbReference>
<reference evidence="3" key="2">
    <citation type="submission" date="2025-08" db="UniProtKB">
        <authorList>
            <consortium name="Ensembl"/>
        </authorList>
    </citation>
    <scope>IDENTIFICATION</scope>
</reference>
<organism evidence="3 4">
    <name type="scientific">Oncorhynchus mykiss</name>
    <name type="common">Rainbow trout</name>
    <name type="synonym">Salmo gairdneri</name>
    <dbReference type="NCBI Taxonomy" id="8022"/>
    <lineage>
        <taxon>Eukaryota</taxon>
        <taxon>Metazoa</taxon>
        <taxon>Chordata</taxon>
        <taxon>Craniata</taxon>
        <taxon>Vertebrata</taxon>
        <taxon>Euteleostomi</taxon>
        <taxon>Actinopterygii</taxon>
        <taxon>Neopterygii</taxon>
        <taxon>Teleostei</taxon>
        <taxon>Protacanthopterygii</taxon>
        <taxon>Salmoniformes</taxon>
        <taxon>Salmonidae</taxon>
        <taxon>Salmoninae</taxon>
        <taxon>Oncorhynchus</taxon>
    </lineage>
</organism>
<evidence type="ECO:0000313" key="4">
    <source>
        <dbReference type="Proteomes" id="UP000694395"/>
    </source>
</evidence>
<dbReference type="AlphaFoldDB" id="A0A8C7VDM6"/>
<dbReference type="Proteomes" id="UP000694395">
    <property type="component" value="Chromosome 10"/>
</dbReference>
<reference evidence="3" key="3">
    <citation type="submission" date="2025-09" db="UniProtKB">
        <authorList>
            <consortium name="Ensembl"/>
        </authorList>
    </citation>
    <scope>IDENTIFICATION</scope>
</reference>
<dbReference type="Pfam" id="PF13516">
    <property type="entry name" value="LRR_6"/>
    <property type="match status" value="5"/>
</dbReference>
<reference evidence="3" key="1">
    <citation type="submission" date="2020-07" db="EMBL/GenBank/DDBJ databases">
        <title>A long reads based de novo assembly of the rainbow trout Arlee double haploid line genome.</title>
        <authorList>
            <person name="Gao G."/>
            <person name="Palti Y."/>
        </authorList>
    </citation>
    <scope>NUCLEOTIDE SEQUENCE [LARGE SCALE GENOMIC DNA]</scope>
</reference>
<accession>A0A8C7VDM6</accession>
<keyword evidence="1" id="KW-0433">Leucine-rich repeat</keyword>
<dbReference type="InterPro" id="IPR051261">
    <property type="entry name" value="NLR"/>
</dbReference>
<evidence type="ECO:0000313" key="3">
    <source>
        <dbReference type="Ensembl" id="ENSOMYP00000017747.2"/>
    </source>
</evidence>
<dbReference type="PANTHER" id="PTHR24106">
    <property type="entry name" value="NACHT, LRR AND CARD DOMAINS-CONTAINING"/>
    <property type="match status" value="1"/>
</dbReference>
<dbReference type="SUPFAM" id="SSF52047">
    <property type="entry name" value="RNI-like"/>
    <property type="match status" value="1"/>
</dbReference>
<keyword evidence="4" id="KW-1185">Reference proteome</keyword>
<name>A0A8C7VDM6_ONCMY</name>
<dbReference type="GeneTree" id="ENSGT01070000253760"/>
<proteinExistence type="predicted"/>
<sequence>MSEEVICISNRLSHLSRLDGCKLTYKSCETLTSALQTPNSPLRELDLSYNDLGDRGVELLCVGLTSPLCNIQTLVLGQCGLTEGCCSDLASVLSSPNSQLKQLQLRDNDLQNSGVTLLSAELEDPDCKLDTLGLSGCLVTEEGCAALSSALRSNLSHLKELDLSYNHPGVSAGGLLSPLSRLDRCKLTYKSCETLTSALQTPNSPLRELDLSYNDLGDRGVELLCVGLTSPLCNIQTLVCVSCRFTPPCQFNNCVDIHRTRLVDCKITHESCETLTSALQTPNSPLRELNLSNNDLGDRGVELLCVGLTSPLCNIQTLV</sequence>